<dbReference type="Gene3D" id="3.40.50.720">
    <property type="entry name" value="NAD(P)-binding Rossmann-like Domain"/>
    <property type="match status" value="1"/>
</dbReference>
<dbReference type="Pfam" id="PF13602">
    <property type="entry name" value="ADH_zinc_N_2"/>
    <property type="match status" value="1"/>
</dbReference>
<dbReference type="Gene3D" id="3.90.180.10">
    <property type="entry name" value="Medium-chain alcohol dehydrogenases, catalytic domain"/>
    <property type="match status" value="1"/>
</dbReference>
<proteinExistence type="predicted"/>
<sequence>MQALQLKKYGGPDHVAFVELPRPTPGPGELLVRVRAVGLNPIDNLIPKGDFKPILKTRLPATLGSDLAGVVMAVGSGVTRFTVGDAVYASIFDTPHGSLAEFAIVPEQAAALKPANLDFVQAASIPMVGLTAWQAMQERMQLQPGQKVFIPAGSGGIGTFAIQLARHLGARVGTTTSTANVEMVRSLGADEVIDYKQQPFEEVLRDYDAVLGTVRGDGLEKALHIVKPGSHVVSLIGPPDAAFARARGMNVVLKLVFGLLSRKIIGLAQRRGASYAFHFVRPDGSQLAQIAGLLEAGTIRPVIDKVFPFAEAKQALAYLAQGRARGKVVVQLPQS</sequence>
<dbReference type="InterPro" id="IPR020843">
    <property type="entry name" value="ER"/>
</dbReference>
<dbReference type="Pfam" id="PF08240">
    <property type="entry name" value="ADH_N"/>
    <property type="match status" value="1"/>
</dbReference>
<dbReference type="GO" id="GO:0016491">
    <property type="term" value="F:oxidoreductase activity"/>
    <property type="evidence" value="ECO:0007669"/>
    <property type="project" value="UniProtKB-KW"/>
</dbReference>
<keyword evidence="3" id="KW-1185">Reference proteome</keyword>
<dbReference type="CDD" id="cd05289">
    <property type="entry name" value="MDR_like_2"/>
    <property type="match status" value="1"/>
</dbReference>
<dbReference type="SUPFAM" id="SSF50129">
    <property type="entry name" value="GroES-like"/>
    <property type="match status" value="1"/>
</dbReference>
<dbReference type="SMART" id="SM00829">
    <property type="entry name" value="PKS_ER"/>
    <property type="match status" value="1"/>
</dbReference>
<evidence type="ECO:0000313" key="3">
    <source>
        <dbReference type="Proteomes" id="UP001219584"/>
    </source>
</evidence>
<evidence type="ECO:0000313" key="2">
    <source>
        <dbReference type="EMBL" id="WFR77259.1"/>
    </source>
</evidence>
<feature type="domain" description="Enoyl reductase (ER)" evidence="1">
    <location>
        <begin position="10"/>
        <end position="330"/>
    </location>
</feature>
<dbReference type="PANTHER" id="PTHR11695">
    <property type="entry name" value="ALCOHOL DEHYDROGENASE RELATED"/>
    <property type="match status" value="1"/>
</dbReference>
<protein>
    <submittedName>
        <fullName evidence="2">NADP-dependent oxidoreductase</fullName>
        <ecNumber evidence="2">1.-.-.-</ecNumber>
    </submittedName>
</protein>
<dbReference type="InterPro" id="IPR013154">
    <property type="entry name" value="ADH-like_N"/>
</dbReference>
<dbReference type="EMBL" id="CP121464">
    <property type="protein sequence ID" value="WFR77259.1"/>
    <property type="molecule type" value="Genomic_DNA"/>
</dbReference>
<dbReference type="InterPro" id="IPR011032">
    <property type="entry name" value="GroES-like_sf"/>
</dbReference>
<dbReference type="Proteomes" id="UP001219584">
    <property type="component" value="Chromosome"/>
</dbReference>
<reference evidence="2 3" key="1">
    <citation type="submission" date="2023-04" db="EMBL/GenBank/DDBJ databases">
        <title>Nanopore sequencing of Janthinobacterium from water.</title>
        <authorList>
            <person name="Ciuchcinski K."/>
            <person name="Rokowska A."/>
            <person name="Dziewit L."/>
        </authorList>
    </citation>
    <scope>NUCLEOTIDE SEQUENCE [LARGE SCALE GENOMIC DNA]</scope>
    <source>
        <strain evidence="2 3">DEMB2</strain>
    </source>
</reference>
<gene>
    <name evidence="2" type="ORF">P9875_16175</name>
</gene>
<organism evidence="2 3">
    <name type="scientific">Janthinobacterium rivuli</name>
    <dbReference type="NCBI Taxonomy" id="2751478"/>
    <lineage>
        <taxon>Bacteria</taxon>
        <taxon>Pseudomonadati</taxon>
        <taxon>Pseudomonadota</taxon>
        <taxon>Betaproteobacteria</taxon>
        <taxon>Burkholderiales</taxon>
        <taxon>Oxalobacteraceae</taxon>
        <taxon>Janthinobacterium</taxon>
    </lineage>
</organism>
<dbReference type="InterPro" id="IPR036291">
    <property type="entry name" value="NAD(P)-bd_dom_sf"/>
</dbReference>
<dbReference type="PANTHER" id="PTHR11695:SF294">
    <property type="entry name" value="RETICULON-4-INTERACTING PROTEIN 1, MITOCHONDRIAL"/>
    <property type="match status" value="1"/>
</dbReference>
<accession>A0ABY8HYC2</accession>
<dbReference type="SUPFAM" id="SSF51735">
    <property type="entry name" value="NAD(P)-binding Rossmann-fold domains"/>
    <property type="match status" value="1"/>
</dbReference>
<name>A0ABY8HYC2_9BURK</name>
<dbReference type="RefSeq" id="WP_278315928.1">
    <property type="nucleotide sequence ID" value="NZ_CP121464.1"/>
</dbReference>
<evidence type="ECO:0000259" key="1">
    <source>
        <dbReference type="SMART" id="SM00829"/>
    </source>
</evidence>
<dbReference type="InterPro" id="IPR050700">
    <property type="entry name" value="YIM1/Zinc_Alcohol_DH_Fams"/>
</dbReference>
<dbReference type="EC" id="1.-.-.-" evidence="2"/>
<keyword evidence="2" id="KW-0560">Oxidoreductase</keyword>